<dbReference type="WBParaSite" id="ALUE_0001401801-mRNA-1">
    <property type="protein sequence ID" value="ALUE_0001401801-mRNA-1"/>
    <property type="gene ID" value="ALUE_0001401801"/>
</dbReference>
<reference evidence="2" key="1">
    <citation type="submission" date="2017-02" db="UniProtKB">
        <authorList>
            <consortium name="WormBaseParasite"/>
        </authorList>
    </citation>
    <scope>IDENTIFICATION</scope>
</reference>
<protein>
    <submittedName>
        <fullName evidence="2">Uncharacterized protein</fullName>
    </submittedName>
</protein>
<name>A0A0M3I9A4_ASCLU</name>
<dbReference type="Proteomes" id="UP000036681">
    <property type="component" value="Unplaced"/>
</dbReference>
<evidence type="ECO:0000313" key="2">
    <source>
        <dbReference type="WBParaSite" id="ALUE_0001401801-mRNA-1"/>
    </source>
</evidence>
<organism evidence="1 2">
    <name type="scientific">Ascaris lumbricoides</name>
    <name type="common">Giant roundworm</name>
    <dbReference type="NCBI Taxonomy" id="6252"/>
    <lineage>
        <taxon>Eukaryota</taxon>
        <taxon>Metazoa</taxon>
        <taxon>Ecdysozoa</taxon>
        <taxon>Nematoda</taxon>
        <taxon>Chromadorea</taxon>
        <taxon>Rhabditida</taxon>
        <taxon>Spirurina</taxon>
        <taxon>Ascaridomorpha</taxon>
        <taxon>Ascaridoidea</taxon>
        <taxon>Ascarididae</taxon>
        <taxon>Ascaris</taxon>
    </lineage>
</organism>
<keyword evidence="1" id="KW-1185">Reference proteome</keyword>
<accession>A0A0M3I9A4</accession>
<dbReference type="AlphaFoldDB" id="A0A0M3I9A4"/>
<proteinExistence type="predicted"/>
<sequence length="47" mass="5616">MHFKDFIHIGKGFGEKKESRTIILNAFVSRRRRYSIAVMVLSYDCFF</sequence>
<evidence type="ECO:0000313" key="1">
    <source>
        <dbReference type="Proteomes" id="UP000036681"/>
    </source>
</evidence>